<gene>
    <name evidence="1" type="ORF">GCM10011274_33880</name>
</gene>
<dbReference type="CDD" id="cd03801">
    <property type="entry name" value="GT4_PimA-like"/>
    <property type="match status" value="1"/>
</dbReference>
<evidence type="ECO:0000313" key="2">
    <source>
        <dbReference type="Proteomes" id="UP000622604"/>
    </source>
</evidence>
<protein>
    <submittedName>
        <fullName evidence="1">Glycosyl transferase</fullName>
    </submittedName>
</protein>
<keyword evidence="1" id="KW-0808">Transferase</keyword>
<sequence>MSIQHVLVIGYVWPEPNSSAAGQHMMSLLTLFTEQGWTVSFASPAVQGEHKIDLTEMGISEHSIALNCSSFDNFIVQQAPDLVLFDRFMLEEQFGWRVAKHCPDALRVLDTEDLHSLRDARHRAFKQGRSVNECDLKSDLALREIASIYRCDISLIISDYEHALLQETFDVPKYLLHHCPFMLDLDSAGEQTANKTFSQRQDFISIGNFRHEPNWNAVLWLKSEIWPLIRQALPAAQLHIYGAYPPPKATQLHKPNQGFHIKGWAEDAKAVMSDARVCLAPLRFGAGIKGKLAEAMLCQTPSVTTSIGIEGMCGDNHWPGAVANTAQEIAQHAITLYQDEMTWRGALQNTKQVLQRFNKSTLGPELVVHLRETKRALSAHRLKNFTGSMLQHHHHKSTQYMAQWIEAKNRPEGGSAHLAK</sequence>
<dbReference type="Pfam" id="PF13692">
    <property type="entry name" value="Glyco_trans_1_4"/>
    <property type="match status" value="1"/>
</dbReference>
<dbReference type="EMBL" id="BMZC01000010">
    <property type="protein sequence ID" value="GGZ72792.1"/>
    <property type="molecule type" value="Genomic_DNA"/>
</dbReference>
<dbReference type="RefSeq" id="WP_191866693.1">
    <property type="nucleotide sequence ID" value="NZ_BMZC01000010.1"/>
</dbReference>
<organism evidence="1 2">
    <name type="scientific">Paraglaciecola chathamensis</name>
    <dbReference type="NCBI Taxonomy" id="368405"/>
    <lineage>
        <taxon>Bacteria</taxon>
        <taxon>Pseudomonadati</taxon>
        <taxon>Pseudomonadota</taxon>
        <taxon>Gammaproteobacteria</taxon>
        <taxon>Alteromonadales</taxon>
        <taxon>Alteromonadaceae</taxon>
        <taxon>Paraglaciecola</taxon>
    </lineage>
</organism>
<evidence type="ECO:0000313" key="1">
    <source>
        <dbReference type="EMBL" id="GGZ72792.1"/>
    </source>
</evidence>
<dbReference type="Gene3D" id="3.40.50.2000">
    <property type="entry name" value="Glycogen Phosphorylase B"/>
    <property type="match status" value="1"/>
</dbReference>
<reference evidence="1" key="1">
    <citation type="journal article" date="2014" name="Int. J. Syst. Evol. Microbiol.">
        <title>Complete genome sequence of Corynebacterium casei LMG S-19264T (=DSM 44701T), isolated from a smear-ripened cheese.</title>
        <authorList>
            <consortium name="US DOE Joint Genome Institute (JGI-PGF)"/>
            <person name="Walter F."/>
            <person name="Albersmeier A."/>
            <person name="Kalinowski J."/>
            <person name="Ruckert C."/>
        </authorList>
    </citation>
    <scope>NUCLEOTIDE SEQUENCE</scope>
    <source>
        <strain evidence="1">KCTC 32337</strain>
    </source>
</reference>
<dbReference type="Proteomes" id="UP000622604">
    <property type="component" value="Unassembled WGS sequence"/>
</dbReference>
<accession>A0A8H9IDU2</accession>
<dbReference type="SUPFAM" id="SSF53756">
    <property type="entry name" value="UDP-Glycosyltransferase/glycogen phosphorylase"/>
    <property type="match status" value="1"/>
</dbReference>
<dbReference type="GO" id="GO:0016740">
    <property type="term" value="F:transferase activity"/>
    <property type="evidence" value="ECO:0007669"/>
    <property type="project" value="UniProtKB-KW"/>
</dbReference>
<proteinExistence type="predicted"/>
<comment type="caution">
    <text evidence="1">The sequence shown here is derived from an EMBL/GenBank/DDBJ whole genome shotgun (WGS) entry which is preliminary data.</text>
</comment>
<dbReference type="AlphaFoldDB" id="A0A8H9IDU2"/>
<reference evidence="1" key="2">
    <citation type="submission" date="2020-09" db="EMBL/GenBank/DDBJ databases">
        <authorList>
            <person name="Sun Q."/>
            <person name="Kim S."/>
        </authorList>
    </citation>
    <scope>NUCLEOTIDE SEQUENCE</scope>
    <source>
        <strain evidence="1">KCTC 32337</strain>
    </source>
</reference>
<name>A0A8H9IDU2_9ALTE</name>